<dbReference type="RefSeq" id="WP_119931503.1">
    <property type="nucleotide sequence ID" value="NZ_QZEY01000027.1"/>
</dbReference>
<gene>
    <name evidence="1" type="ORF">D5H75_38155</name>
</gene>
<reference evidence="1 2" key="1">
    <citation type="submission" date="2018-09" db="EMBL/GenBank/DDBJ databases">
        <title>YIM 75507 draft genome.</title>
        <authorList>
            <person name="Tang S."/>
            <person name="Feng Y."/>
        </authorList>
    </citation>
    <scope>NUCLEOTIDE SEQUENCE [LARGE SCALE GENOMIC DNA]</scope>
    <source>
        <strain evidence="1 2">YIM 75507</strain>
    </source>
</reference>
<proteinExistence type="predicted"/>
<dbReference type="AlphaFoldDB" id="A0A3A4A1B3"/>
<accession>A0A3A4A1B3</accession>
<protein>
    <submittedName>
        <fullName evidence="1">Uncharacterized protein</fullName>
    </submittedName>
</protein>
<comment type="caution">
    <text evidence="1">The sequence shown here is derived from an EMBL/GenBank/DDBJ whole genome shotgun (WGS) entry which is preliminary data.</text>
</comment>
<evidence type="ECO:0000313" key="1">
    <source>
        <dbReference type="EMBL" id="RJL21042.1"/>
    </source>
</evidence>
<organism evidence="1 2">
    <name type="scientific">Bailinhaonella thermotolerans</name>
    <dbReference type="NCBI Taxonomy" id="1070861"/>
    <lineage>
        <taxon>Bacteria</taxon>
        <taxon>Bacillati</taxon>
        <taxon>Actinomycetota</taxon>
        <taxon>Actinomycetes</taxon>
        <taxon>Streptosporangiales</taxon>
        <taxon>Streptosporangiaceae</taxon>
        <taxon>Bailinhaonella</taxon>
    </lineage>
</organism>
<name>A0A3A4A1B3_9ACTN</name>
<keyword evidence="2" id="KW-1185">Reference proteome</keyword>
<dbReference type="EMBL" id="QZEY01000027">
    <property type="protein sequence ID" value="RJL21042.1"/>
    <property type="molecule type" value="Genomic_DNA"/>
</dbReference>
<dbReference type="OrthoDB" id="3536252at2"/>
<dbReference type="Proteomes" id="UP000265768">
    <property type="component" value="Unassembled WGS sequence"/>
</dbReference>
<evidence type="ECO:0000313" key="2">
    <source>
        <dbReference type="Proteomes" id="UP000265768"/>
    </source>
</evidence>
<sequence length="151" mass="16573">MTGTPLRGHALALAALEAIREDPGGFDPTSWRCGSTMCFGGWAATLAGGRWLVTPDEDGDLRLLPNGEYASGASFYAQHLLLADSEIDPERYITSEYGYRVIHVGERAAITLGLDPDLDHVYEASRLFHPDNTFWTLARLIEAAYTERAEA</sequence>